<dbReference type="GO" id="GO:0006355">
    <property type="term" value="P:regulation of DNA-templated transcription"/>
    <property type="evidence" value="ECO:0007669"/>
    <property type="project" value="InterPro"/>
</dbReference>
<sequence>MVAQIVVRNLPDEVMDGLRRRAVQHDRSLEAEVRAILSDAVTSVDPVLSWLDDSAALREAVGGVDLPEAARSAGSVHPDGWTDP</sequence>
<keyword evidence="3" id="KW-1185">Reference proteome</keyword>
<organism evidence="2 3">
    <name type="scientific">Cellulomonas algicola</name>
    <dbReference type="NCBI Taxonomy" id="2071633"/>
    <lineage>
        <taxon>Bacteria</taxon>
        <taxon>Bacillati</taxon>
        <taxon>Actinomycetota</taxon>
        <taxon>Actinomycetes</taxon>
        <taxon>Micrococcales</taxon>
        <taxon>Cellulomonadaceae</taxon>
        <taxon>Cellulomonas</taxon>
    </lineage>
</organism>
<evidence type="ECO:0000313" key="2">
    <source>
        <dbReference type="EMBL" id="GCD19814.1"/>
    </source>
</evidence>
<dbReference type="InterPro" id="IPR013321">
    <property type="entry name" value="Arc_rbn_hlx_hlx"/>
</dbReference>
<evidence type="ECO:0000313" key="3">
    <source>
        <dbReference type="Proteomes" id="UP000288246"/>
    </source>
</evidence>
<name>A0A401UYX1_9CELL</name>
<dbReference type="AlphaFoldDB" id="A0A401UYX1"/>
<reference evidence="2 3" key="1">
    <citation type="submission" date="2018-11" db="EMBL/GenBank/DDBJ databases">
        <title>Draft genome sequence of Cellulomonas takizawaensis strain TKZ-21.</title>
        <authorList>
            <person name="Yamamura H."/>
            <person name="Hayashi T."/>
            <person name="Hamada M."/>
            <person name="Serisawa Y."/>
            <person name="Matsuyama K."/>
            <person name="Nakagawa Y."/>
            <person name="Otoguro M."/>
            <person name="Yanagida F."/>
            <person name="Hayakawa M."/>
        </authorList>
    </citation>
    <scope>NUCLEOTIDE SEQUENCE [LARGE SCALE GENOMIC DNA]</scope>
    <source>
        <strain evidence="2 3">TKZ-21</strain>
    </source>
</reference>
<protein>
    <recommendedName>
        <fullName evidence="1">Antitoxin FitA-like ribbon-helix-helix domain-containing protein</fullName>
    </recommendedName>
</protein>
<comment type="caution">
    <text evidence="2">The sequence shown here is derived from an EMBL/GenBank/DDBJ whole genome shotgun (WGS) entry which is preliminary data.</text>
</comment>
<dbReference type="EMBL" id="BHYL01000097">
    <property type="protein sequence ID" value="GCD19814.1"/>
    <property type="molecule type" value="Genomic_DNA"/>
</dbReference>
<dbReference type="InterPro" id="IPR053853">
    <property type="entry name" value="FitA-like_RHH"/>
</dbReference>
<proteinExistence type="predicted"/>
<evidence type="ECO:0000259" key="1">
    <source>
        <dbReference type="Pfam" id="PF22513"/>
    </source>
</evidence>
<dbReference type="SUPFAM" id="SSF47598">
    <property type="entry name" value="Ribbon-helix-helix"/>
    <property type="match status" value="1"/>
</dbReference>
<dbReference type="Proteomes" id="UP000288246">
    <property type="component" value="Unassembled WGS sequence"/>
</dbReference>
<accession>A0A401UYX1</accession>
<dbReference type="Gene3D" id="1.10.1220.10">
    <property type="entry name" value="Met repressor-like"/>
    <property type="match status" value="1"/>
</dbReference>
<feature type="domain" description="Antitoxin FitA-like ribbon-helix-helix" evidence="1">
    <location>
        <begin position="3"/>
        <end position="41"/>
    </location>
</feature>
<dbReference type="Pfam" id="PF22513">
    <property type="entry name" value="FitA-like_RHH"/>
    <property type="match status" value="1"/>
</dbReference>
<gene>
    <name evidence="2" type="ORF">CTKZ_13760</name>
</gene>
<dbReference type="InterPro" id="IPR010985">
    <property type="entry name" value="Ribbon_hlx_hlx"/>
</dbReference>